<keyword evidence="2" id="KW-1185">Reference proteome</keyword>
<reference evidence="2" key="1">
    <citation type="submission" date="2016-11" db="EMBL/GenBank/DDBJ databases">
        <authorList>
            <person name="Varghese N."/>
            <person name="Submissions S."/>
        </authorList>
    </citation>
    <scope>NUCLEOTIDE SEQUENCE [LARGE SCALE GENOMIC DNA]</scope>
    <source>
        <strain evidence="2">DSM 12395</strain>
    </source>
</reference>
<proteinExistence type="predicted"/>
<dbReference type="EMBL" id="FQUY01000061">
    <property type="protein sequence ID" value="SHF67354.1"/>
    <property type="molecule type" value="Genomic_DNA"/>
</dbReference>
<dbReference type="Proteomes" id="UP000184148">
    <property type="component" value="Unassembled WGS sequence"/>
</dbReference>
<evidence type="ECO:0000313" key="2">
    <source>
        <dbReference type="Proteomes" id="UP000184148"/>
    </source>
</evidence>
<sequence length="131" mass="15304">MQNFRLPPSRTVPLILRLQMLQQVERAFRTIKRALYLNPIYHWKGERARGHIFICFLAFVLQVKLAKRLKDNKHCLKDIMQDLRSLHAVKLNVGREQFIIRTELKGYAYGVRVQGGGLSTAKQDNGIQCNW</sequence>
<dbReference type="AlphaFoldDB" id="A0A1M5DKC4"/>
<organism evidence="1 2">
    <name type="scientific">Desulforamulus putei DSM 12395</name>
    <dbReference type="NCBI Taxonomy" id="1121429"/>
    <lineage>
        <taxon>Bacteria</taxon>
        <taxon>Bacillati</taxon>
        <taxon>Bacillota</taxon>
        <taxon>Clostridia</taxon>
        <taxon>Eubacteriales</taxon>
        <taxon>Peptococcaceae</taxon>
        <taxon>Desulforamulus</taxon>
    </lineage>
</organism>
<name>A0A1M5DKC4_9FIRM</name>
<protein>
    <submittedName>
        <fullName evidence="1">Uncharacterized protein</fullName>
    </submittedName>
</protein>
<evidence type="ECO:0000313" key="1">
    <source>
        <dbReference type="EMBL" id="SHF67354.1"/>
    </source>
</evidence>
<gene>
    <name evidence="1" type="ORF">SAMN02745133_03210</name>
</gene>
<accession>A0A1M5DKC4</accession>